<proteinExistence type="predicted"/>
<dbReference type="RefSeq" id="WP_010043526.1">
    <property type="nucleotide sequence ID" value="NZ_CP025958.1"/>
</dbReference>
<sequence>MSPRKRRTFASTSTGTPETVIAVDFAITEHDFVAWAVGQGWNPEPIVGSITIWPRSGFGDRATVVEVTDGLGGSTLQRGVPNTYSATYDRRTQRAYYGFCSEPCNEN</sequence>
<evidence type="ECO:0000313" key="1">
    <source>
        <dbReference type="EMBL" id="AWM36190.1"/>
    </source>
</evidence>
<accession>A0A2Z3H587</accession>
<dbReference type="Proteomes" id="UP000245802">
    <property type="component" value="Chromosome"/>
</dbReference>
<reference evidence="1 2" key="1">
    <citation type="submission" date="2018-01" db="EMBL/GenBank/DDBJ databases">
        <title>G. obscuriglobus.</title>
        <authorList>
            <person name="Franke J."/>
            <person name="Blomberg W."/>
            <person name="Selmecki A."/>
        </authorList>
    </citation>
    <scope>NUCLEOTIDE SEQUENCE [LARGE SCALE GENOMIC DNA]</scope>
    <source>
        <strain evidence="1 2">DSM 5831</strain>
    </source>
</reference>
<keyword evidence="2" id="KW-1185">Reference proteome</keyword>
<gene>
    <name evidence="1" type="ORF">C1280_03635</name>
</gene>
<organism evidence="1 2">
    <name type="scientific">Gemmata obscuriglobus</name>
    <dbReference type="NCBI Taxonomy" id="114"/>
    <lineage>
        <taxon>Bacteria</taxon>
        <taxon>Pseudomonadati</taxon>
        <taxon>Planctomycetota</taxon>
        <taxon>Planctomycetia</taxon>
        <taxon>Gemmatales</taxon>
        <taxon>Gemmataceae</taxon>
        <taxon>Gemmata</taxon>
    </lineage>
</organism>
<dbReference type="KEGG" id="gog:C1280_03635"/>
<dbReference type="EMBL" id="CP025958">
    <property type="protein sequence ID" value="AWM36190.1"/>
    <property type="molecule type" value="Genomic_DNA"/>
</dbReference>
<dbReference type="AlphaFoldDB" id="A0A2Z3H587"/>
<evidence type="ECO:0000313" key="2">
    <source>
        <dbReference type="Proteomes" id="UP000245802"/>
    </source>
</evidence>
<protein>
    <submittedName>
        <fullName evidence="1">Uncharacterized protein</fullName>
    </submittedName>
</protein>
<name>A0A2Z3H587_9BACT</name>